<evidence type="ECO:0000313" key="1">
    <source>
        <dbReference type="EMBL" id="CAG8846864.1"/>
    </source>
</evidence>
<keyword evidence="2" id="KW-1185">Reference proteome</keyword>
<dbReference type="Proteomes" id="UP000789920">
    <property type="component" value="Unassembled WGS sequence"/>
</dbReference>
<gene>
    <name evidence="1" type="ORF">RPERSI_LOCUS34352</name>
</gene>
<protein>
    <submittedName>
        <fullName evidence="1">22778_t:CDS:1</fullName>
    </submittedName>
</protein>
<evidence type="ECO:0000313" key="2">
    <source>
        <dbReference type="Proteomes" id="UP000789920"/>
    </source>
</evidence>
<feature type="non-terminal residue" evidence="1">
    <location>
        <position position="1"/>
    </location>
</feature>
<sequence length="67" mass="8067">SIETNREVREYLRKKIIKSFIPSCEKYDPSNLKQISEKLVAHFEGKEKLEKELKEIKKLFDQEVKKE</sequence>
<name>A0ACA9ST74_9GLOM</name>
<proteinExistence type="predicted"/>
<reference evidence="1" key="1">
    <citation type="submission" date="2021-06" db="EMBL/GenBank/DDBJ databases">
        <authorList>
            <person name="Kallberg Y."/>
            <person name="Tangrot J."/>
            <person name="Rosling A."/>
        </authorList>
    </citation>
    <scope>NUCLEOTIDE SEQUENCE</scope>
    <source>
        <strain evidence="1">MA461A</strain>
    </source>
</reference>
<accession>A0ACA9ST74</accession>
<dbReference type="EMBL" id="CAJVQC010153217">
    <property type="protein sequence ID" value="CAG8846864.1"/>
    <property type="molecule type" value="Genomic_DNA"/>
</dbReference>
<organism evidence="1 2">
    <name type="scientific">Racocetra persica</name>
    <dbReference type="NCBI Taxonomy" id="160502"/>
    <lineage>
        <taxon>Eukaryota</taxon>
        <taxon>Fungi</taxon>
        <taxon>Fungi incertae sedis</taxon>
        <taxon>Mucoromycota</taxon>
        <taxon>Glomeromycotina</taxon>
        <taxon>Glomeromycetes</taxon>
        <taxon>Diversisporales</taxon>
        <taxon>Gigasporaceae</taxon>
        <taxon>Racocetra</taxon>
    </lineage>
</organism>
<comment type="caution">
    <text evidence="1">The sequence shown here is derived from an EMBL/GenBank/DDBJ whole genome shotgun (WGS) entry which is preliminary data.</text>
</comment>